<sequence>MEGYLEGVESDEETIKKLIRKGTISASFVPILCGSAFKNKRVHPLLDAVINYLPSPLNLPAMKRTDPENPEVTVERAASDEEPFAGQAFQIMNDSFVGVP</sequence>
<keyword evidence="3" id="KW-0342">GTP-binding</keyword>
<evidence type="ECO:0000256" key="2">
    <source>
        <dbReference type="ARBA" id="ARBA00022917"/>
    </source>
</evidence>
<evidence type="ECO:0000256" key="3">
    <source>
        <dbReference type="ARBA" id="ARBA00023134"/>
    </source>
</evidence>
<gene>
    <name evidence="4" type="ORF">VitviT2T_023424</name>
</gene>
<dbReference type="Gene3D" id="3.40.50.300">
    <property type="entry name" value="P-loop containing nucleotide triphosphate hydrolases"/>
    <property type="match status" value="2"/>
</dbReference>
<accession>A0ABY9DFE8</accession>
<dbReference type="SUPFAM" id="SSF52540">
    <property type="entry name" value="P-loop containing nucleoside triphosphate hydrolases"/>
    <property type="match status" value="1"/>
</dbReference>
<evidence type="ECO:0008006" key="6">
    <source>
        <dbReference type="Google" id="ProtNLM"/>
    </source>
</evidence>
<dbReference type="PANTHER" id="PTHR43261">
    <property type="entry name" value="TRANSLATION ELONGATION FACTOR G-RELATED"/>
    <property type="match status" value="1"/>
</dbReference>
<dbReference type="PANTHER" id="PTHR43261:SF1">
    <property type="entry name" value="RIBOSOME-RELEASING FACTOR 2, MITOCHONDRIAL"/>
    <property type="match status" value="1"/>
</dbReference>
<dbReference type="InterPro" id="IPR027417">
    <property type="entry name" value="P-loop_NTPase"/>
</dbReference>
<evidence type="ECO:0000313" key="4">
    <source>
        <dbReference type="EMBL" id="WKA05459.1"/>
    </source>
</evidence>
<organism evidence="4 5">
    <name type="scientific">Vitis vinifera</name>
    <name type="common">Grape</name>
    <dbReference type="NCBI Taxonomy" id="29760"/>
    <lineage>
        <taxon>Eukaryota</taxon>
        <taxon>Viridiplantae</taxon>
        <taxon>Streptophyta</taxon>
        <taxon>Embryophyta</taxon>
        <taxon>Tracheophyta</taxon>
        <taxon>Spermatophyta</taxon>
        <taxon>Magnoliopsida</taxon>
        <taxon>eudicotyledons</taxon>
        <taxon>Gunneridae</taxon>
        <taxon>Pentapetalae</taxon>
        <taxon>rosids</taxon>
        <taxon>Vitales</taxon>
        <taxon>Vitaceae</taxon>
        <taxon>Viteae</taxon>
        <taxon>Vitis</taxon>
    </lineage>
</organism>
<evidence type="ECO:0000313" key="5">
    <source>
        <dbReference type="Proteomes" id="UP001227230"/>
    </source>
</evidence>
<protein>
    <recommendedName>
        <fullName evidence="6">Elongation factor G</fullName>
    </recommendedName>
</protein>
<dbReference type="EMBL" id="CP126662">
    <property type="protein sequence ID" value="WKA05459.1"/>
    <property type="molecule type" value="Genomic_DNA"/>
</dbReference>
<keyword evidence="1" id="KW-0547">Nucleotide-binding</keyword>
<keyword evidence="2" id="KW-0648">Protein biosynthesis</keyword>
<reference evidence="4 5" key="1">
    <citation type="journal article" date="2023" name="Hortic Res">
        <title>The complete reference genome for grapevine (Vitis vinifera L.) genetics and breeding.</title>
        <authorList>
            <person name="Shi X."/>
            <person name="Cao S."/>
            <person name="Wang X."/>
            <person name="Huang S."/>
            <person name="Wang Y."/>
            <person name="Liu Z."/>
            <person name="Liu W."/>
            <person name="Leng X."/>
            <person name="Peng Y."/>
            <person name="Wang N."/>
            <person name="Wang Y."/>
            <person name="Ma Z."/>
            <person name="Xu X."/>
            <person name="Zhang F."/>
            <person name="Xue H."/>
            <person name="Zhong H."/>
            <person name="Wang Y."/>
            <person name="Zhang K."/>
            <person name="Velt A."/>
            <person name="Avia K."/>
            <person name="Holtgrawe D."/>
            <person name="Grimplet J."/>
            <person name="Matus J.T."/>
            <person name="Ware D."/>
            <person name="Wu X."/>
            <person name="Wang H."/>
            <person name="Liu C."/>
            <person name="Fang Y."/>
            <person name="Rustenholz C."/>
            <person name="Cheng Z."/>
            <person name="Xiao H."/>
            <person name="Zhou Y."/>
        </authorList>
    </citation>
    <scope>NUCLEOTIDE SEQUENCE [LARGE SCALE GENOMIC DNA]</scope>
    <source>
        <strain evidence="5">cv. Pinot noir / PN40024</strain>
        <tissue evidence="4">Leaf</tissue>
    </source>
</reference>
<keyword evidence="5" id="KW-1185">Reference proteome</keyword>
<proteinExistence type="predicted"/>
<dbReference type="Proteomes" id="UP001227230">
    <property type="component" value="Chromosome 15"/>
</dbReference>
<name>A0ABY9DFE8_VITVI</name>
<evidence type="ECO:0000256" key="1">
    <source>
        <dbReference type="ARBA" id="ARBA00022741"/>
    </source>
</evidence>